<evidence type="ECO:0000256" key="1">
    <source>
        <dbReference type="ARBA" id="ARBA00007692"/>
    </source>
</evidence>
<keyword evidence="6" id="KW-1185">Reference proteome</keyword>
<dbReference type="PANTHER" id="PTHR13068">
    <property type="entry name" value="CGI-12 PROTEIN-RELATED"/>
    <property type="match status" value="1"/>
</dbReference>
<accession>A0A9D4UWL7</accession>
<dbReference type="EMBL" id="JABFUD020000010">
    <property type="protein sequence ID" value="KAI5074772.1"/>
    <property type="molecule type" value="Genomic_DNA"/>
</dbReference>
<evidence type="ECO:0000256" key="4">
    <source>
        <dbReference type="SAM" id="MobiDB-lite"/>
    </source>
</evidence>
<dbReference type="AlphaFoldDB" id="A0A9D4UWL7"/>
<dbReference type="OrthoDB" id="637682at2759"/>
<gene>
    <name evidence="5" type="ORF">GOP47_0010733</name>
</gene>
<proteinExistence type="inferred from homology"/>
<feature type="region of interest" description="Disordered" evidence="4">
    <location>
        <begin position="610"/>
        <end position="658"/>
    </location>
</feature>
<keyword evidence="3" id="KW-0809">Transit peptide</keyword>
<dbReference type="Pfam" id="PF02536">
    <property type="entry name" value="mTERF"/>
    <property type="match status" value="2"/>
</dbReference>
<dbReference type="GO" id="GO:0006353">
    <property type="term" value="P:DNA-templated transcription termination"/>
    <property type="evidence" value="ECO:0007669"/>
    <property type="project" value="UniProtKB-KW"/>
</dbReference>
<evidence type="ECO:0000313" key="5">
    <source>
        <dbReference type="EMBL" id="KAI5074772.1"/>
    </source>
</evidence>
<comment type="similarity">
    <text evidence="1">Belongs to the mTERF family.</text>
</comment>
<protein>
    <submittedName>
        <fullName evidence="5">Uncharacterized protein</fullName>
    </submittedName>
</protein>
<comment type="caution">
    <text evidence="5">The sequence shown here is derived from an EMBL/GenBank/DDBJ whole genome shotgun (WGS) entry which is preliminary data.</text>
</comment>
<dbReference type="Gene3D" id="1.25.70.10">
    <property type="entry name" value="Transcription termination factor 3, mitochondrial"/>
    <property type="match status" value="2"/>
</dbReference>
<dbReference type="SMART" id="SM00733">
    <property type="entry name" value="Mterf"/>
    <property type="match status" value="9"/>
</dbReference>
<keyword evidence="2" id="KW-0806">Transcription termination</keyword>
<keyword evidence="2" id="KW-0805">Transcription regulation</keyword>
<dbReference type="Proteomes" id="UP000886520">
    <property type="component" value="Chromosome 10"/>
</dbReference>
<keyword evidence="2" id="KW-0804">Transcription</keyword>
<dbReference type="InterPro" id="IPR003690">
    <property type="entry name" value="MTERF"/>
</dbReference>
<sequence>MTNMVSTLGGKQVPQFVHVSELPQNTLSCNQHVKPLLQCPKLWLSYISVCRKNYVLPFDGLRSMTRQKRGSSVAFAASCVKEDTLITVPTSLEESSFKLAAENAYMSPSAEPSVGSFLEPTTLKPLASRRMVFPANDASVPIGGSNSLSGADLFLTASNGNCTLEYDNGPPPAVVMCLECLELTDKHFRKCLKHASSVSEEEVIGLLKTLSSHGFHRRDIKAIFSKYPSLVKVHGSQVAQWFQCFYGAGFQKNDVISLLLKRPAVVACELKRARQVIDFFVSIGTSKEDLIAMIACRPHVIQHDVEVVERIVLALMKAGLDKPDISRLIKKAPTVFTVSLENLEKSLLFWSKVGIEGKALCRAILRRPNLLNYSTEKILSYDPETKLKPLIDYFLELGLNEKEVAKVIHRRPQIMSCTAERLKKVAEFLIGLGLKDYMVGKVLVASPQVFTLNTENKLQRGVEFFQSVGLDKERHMEIVFTRCAQLFCCSIENNLLPTFEFLSNIGLEKESLSKMIAGFPSMLGHNAELSLAPKYEFLIGEMKRTNKELVEFPQYFGYSLEGRIKPRHKLLAERGLSKSLPSMLACTDIDFYKRYVEPYSPLPQALACDAAQQQQKPRERKVLTPPHVGQSKAIQQERSPSPVEGQPEPSQKETLSVDHRREVLAAECPVHDNWDFLDMIPKLHEQQVYFTLILWK</sequence>
<evidence type="ECO:0000256" key="3">
    <source>
        <dbReference type="ARBA" id="ARBA00022946"/>
    </source>
</evidence>
<dbReference type="GO" id="GO:0003676">
    <property type="term" value="F:nucleic acid binding"/>
    <property type="evidence" value="ECO:0007669"/>
    <property type="project" value="InterPro"/>
</dbReference>
<reference evidence="5" key="1">
    <citation type="submission" date="2021-01" db="EMBL/GenBank/DDBJ databases">
        <title>Adiantum capillus-veneris genome.</title>
        <authorList>
            <person name="Fang Y."/>
            <person name="Liao Q."/>
        </authorList>
    </citation>
    <scope>NUCLEOTIDE SEQUENCE</scope>
    <source>
        <strain evidence="5">H3</strain>
        <tissue evidence="5">Leaf</tissue>
    </source>
</reference>
<dbReference type="InterPro" id="IPR038538">
    <property type="entry name" value="MTERF_sf"/>
</dbReference>
<organism evidence="5 6">
    <name type="scientific">Adiantum capillus-veneris</name>
    <name type="common">Maidenhair fern</name>
    <dbReference type="NCBI Taxonomy" id="13818"/>
    <lineage>
        <taxon>Eukaryota</taxon>
        <taxon>Viridiplantae</taxon>
        <taxon>Streptophyta</taxon>
        <taxon>Embryophyta</taxon>
        <taxon>Tracheophyta</taxon>
        <taxon>Polypodiopsida</taxon>
        <taxon>Polypodiidae</taxon>
        <taxon>Polypodiales</taxon>
        <taxon>Pteridineae</taxon>
        <taxon>Pteridaceae</taxon>
        <taxon>Vittarioideae</taxon>
        <taxon>Adiantum</taxon>
    </lineage>
</organism>
<name>A0A9D4UWL7_ADICA</name>
<dbReference type="PANTHER" id="PTHR13068:SF226">
    <property type="match status" value="1"/>
</dbReference>
<evidence type="ECO:0000313" key="6">
    <source>
        <dbReference type="Proteomes" id="UP000886520"/>
    </source>
</evidence>
<evidence type="ECO:0000256" key="2">
    <source>
        <dbReference type="ARBA" id="ARBA00022472"/>
    </source>
</evidence>